<feature type="transmembrane region" description="Helical" evidence="1">
    <location>
        <begin position="61"/>
        <end position="83"/>
    </location>
</feature>
<evidence type="ECO:0008006" key="4">
    <source>
        <dbReference type="Google" id="ProtNLM"/>
    </source>
</evidence>
<keyword evidence="1" id="KW-0472">Membrane</keyword>
<evidence type="ECO:0000313" key="2">
    <source>
        <dbReference type="EMBL" id="KZD86610.1"/>
    </source>
</evidence>
<keyword evidence="1" id="KW-1133">Transmembrane helix</keyword>
<protein>
    <recommendedName>
        <fullName evidence="4">Membrane-spanning protein</fullName>
    </recommendedName>
</protein>
<accession>A0AAP1DWC7</accession>
<dbReference type="RefSeq" id="WP_029318692.1">
    <property type="nucleotide sequence ID" value="NZ_CP045006.1"/>
</dbReference>
<keyword evidence="1" id="KW-0812">Transmembrane</keyword>
<comment type="caution">
    <text evidence="2">The sequence shown here is derived from an EMBL/GenBank/DDBJ whole genome shotgun (WGS) entry which is preliminary data.</text>
</comment>
<feature type="transmembrane region" description="Helical" evidence="1">
    <location>
        <begin position="198"/>
        <end position="216"/>
    </location>
</feature>
<name>A0AAP1DWC7_BACIU</name>
<proteinExistence type="predicted"/>
<feature type="transmembrane region" description="Helical" evidence="1">
    <location>
        <begin position="236"/>
        <end position="255"/>
    </location>
</feature>
<sequence length="262" mass="30396">MTYFFIYRLLKSKTLYFSLIFSTLIVLYQYLDIVVFNNHTNLPYEVHKSPFLSNILQGNSVIPSTVWLMILPILATLPITSLYRFDVNSGYFMNTIIKTTKSKYFNTLIVFNFLCSFLIIIIPLSINLYLFLMTYPSIKPDGIINYMQNVVSNGSDLANIYYEHPLLYTLILILINGLYGAILSTVGLSFSFFIKKTYFVYIIPFVVNLLGITILNPDYNPQRYIINKNGFFNLQIFSLLNLVLIILGLLIFLWGKKRRVLL</sequence>
<evidence type="ECO:0000313" key="3">
    <source>
        <dbReference type="Proteomes" id="UP000076442"/>
    </source>
</evidence>
<feature type="transmembrane region" description="Helical" evidence="1">
    <location>
        <begin position="104"/>
        <end position="132"/>
    </location>
</feature>
<organism evidence="2 3">
    <name type="scientific">Bacillus subtilis</name>
    <dbReference type="NCBI Taxonomy" id="1423"/>
    <lineage>
        <taxon>Bacteria</taxon>
        <taxon>Bacillati</taxon>
        <taxon>Bacillota</taxon>
        <taxon>Bacilli</taxon>
        <taxon>Bacillales</taxon>
        <taxon>Bacillaceae</taxon>
        <taxon>Bacillus</taxon>
    </lineage>
</organism>
<gene>
    <name evidence="2" type="ORF">B4122_4852</name>
</gene>
<reference evidence="2 3" key="1">
    <citation type="submission" date="2015-09" db="EMBL/GenBank/DDBJ databases">
        <title>Spore heat resistance.</title>
        <authorList>
            <person name="Boekhorst J."/>
            <person name="Berendsen E.M."/>
            <person name="Wells-Bennik M.H."/>
            <person name="Kuipers O.P."/>
        </authorList>
    </citation>
    <scope>NUCLEOTIDE SEQUENCE [LARGE SCALE GENOMIC DNA]</scope>
    <source>
        <strain evidence="2 3">B4122</strain>
    </source>
</reference>
<dbReference type="EMBL" id="LJZV01000036">
    <property type="protein sequence ID" value="KZD86610.1"/>
    <property type="molecule type" value="Genomic_DNA"/>
</dbReference>
<dbReference type="AlphaFoldDB" id="A0AAP1DWC7"/>
<dbReference type="Proteomes" id="UP000076442">
    <property type="component" value="Unassembled WGS sequence"/>
</dbReference>
<evidence type="ECO:0000256" key="1">
    <source>
        <dbReference type="SAM" id="Phobius"/>
    </source>
</evidence>
<feature type="transmembrane region" description="Helical" evidence="1">
    <location>
        <begin position="14"/>
        <end position="31"/>
    </location>
</feature>
<feature type="transmembrane region" description="Helical" evidence="1">
    <location>
        <begin position="166"/>
        <end position="186"/>
    </location>
</feature>